<reference evidence="3" key="1">
    <citation type="submission" date="2019-03" db="EMBL/GenBank/DDBJ databases">
        <authorList>
            <person name="Danneels B."/>
        </authorList>
    </citation>
    <scope>NUCLEOTIDE SEQUENCE</scope>
</reference>
<evidence type="ECO:0000313" key="3">
    <source>
        <dbReference type="EMBL" id="VFR84871.1"/>
    </source>
</evidence>
<dbReference type="EMBL" id="CAADIC010000002">
    <property type="protein sequence ID" value="VFR22473.1"/>
    <property type="molecule type" value="Genomic_DNA"/>
</dbReference>
<dbReference type="AlphaFoldDB" id="A0A484UDZ9"/>
<organism evidence="3">
    <name type="scientific">plant metagenome</name>
    <dbReference type="NCBI Taxonomy" id="1297885"/>
    <lineage>
        <taxon>unclassified sequences</taxon>
        <taxon>metagenomes</taxon>
        <taxon>organismal metagenomes</taxon>
    </lineage>
</organism>
<sequence>MRIFPSFAMAVPLLCCALSVQAQEASYPARPITLVVPAAAGGSNSVIARLIAEKLQGRLGQSVIVDNKPGANTSIGTAFVARSKPDGYTLLISGASTFNVNPLLYRSLPYKAQDFEYVAYTGQMPLVLMTNPKTGFSTLSDVVAEAKSKPGILAYASFGNGSMPHLAGEALAYQAGISLVHVPYKGSAPGMSDLIGNQIPLSFDTLTAALPMIKGSKVVPLAVTSSQPSAQLPGTPTVESAGFADYDFYTWFAIAAPKGTPDAIVKRLGKEVEAVMALPEIKQALLANGIEDVYMKGEAVLPLIEAQQARLKNVIERANIKIE</sequence>
<dbReference type="PANTHER" id="PTHR42928">
    <property type="entry name" value="TRICARBOXYLATE-BINDING PROTEIN"/>
    <property type="match status" value="1"/>
</dbReference>
<protein>
    <submittedName>
        <fullName evidence="3">Tricarboxylate transport protein TctC</fullName>
    </submittedName>
</protein>
<dbReference type="PANTHER" id="PTHR42928:SF5">
    <property type="entry name" value="BLR1237 PROTEIN"/>
    <property type="match status" value="1"/>
</dbReference>
<dbReference type="PIRSF" id="PIRSF017082">
    <property type="entry name" value="YflP"/>
    <property type="match status" value="1"/>
</dbReference>
<dbReference type="InterPro" id="IPR042100">
    <property type="entry name" value="Bug_dom1"/>
</dbReference>
<accession>A0A484UDZ9</accession>
<dbReference type="Gene3D" id="3.40.190.10">
    <property type="entry name" value="Periplasmic binding protein-like II"/>
    <property type="match status" value="1"/>
</dbReference>
<dbReference type="SUPFAM" id="SSF53850">
    <property type="entry name" value="Periplasmic binding protein-like II"/>
    <property type="match status" value="1"/>
</dbReference>
<dbReference type="EMBL" id="CAADIJ010000020">
    <property type="protein sequence ID" value="VFR76670.1"/>
    <property type="molecule type" value="Genomic_DNA"/>
</dbReference>
<evidence type="ECO:0000313" key="2">
    <source>
        <dbReference type="EMBL" id="VFR76670.1"/>
    </source>
</evidence>
<proteinExistence type="predicted"/>
<gene>
    <name evidence="1" type="ORF">ANDA3_2015</name>
    <name evidence="3" type="ORF">DAR2_1883</name>
    <name evidence="2" type="ORF">DAR3_1881</name>
</gene>
<dbReference type="Pfam" id="PF03401">
    <property type="entry name" value="TctC"/>
    <property type="match status" value="1"/>
</dbReference>
<dbReference type="Gene3D" id="3.40.190.150">
    <property type="entry name" value="Bordetella uptake gene, domain 1"/>
    <property type="match status" value="1"/>
</dbReference>
<dbReference type="CDD" id="cd07012">
    <property type="entry name" value="PBP2_Bug_TTT"/>
    <property type="match status" value="1"/>
</dbReference>
<name>A0A484UDZ9_9ZZZZ</name>
<evidence type="ECO:0000313" key="1">
    <source>
        <dbReference type="EMBL" id="VFR22473.1"/>
    </source>
</evidence>
<dbReference type="EMBL" id="CAADIL010000034">
    <property type="protein sequence ID" value="VFR84871.1"/>
    <property type="molecule type" value="Genomic_DNA"/>
</dbReference>
<dbReference type="InterPro" id="IPR005064">
    <property type="entry name" value="BUG"/>
</dbReference>